<dbReference type="FunFam" id="3.40.50.720:FF:000021">
    <property type="entry name" value="D-3-phosphoglycerate dehydrogenase"/>
    <property type="match status" value="1"/>
</dbReference>
<dbReference type="InterPro" id="IPR045626">
    <property type="entry name" value="PGDH_ASB_dom"/>
</dbReference>
<dbReference type="Pfam" id="PF01842">
    <property type="entry name" value="ACT"/>
    <property type="match status" value="1"/>
</dbReference>
<keyword evidence="9" id="KW-0028">Amino-acid biosynthesis</keyword>
<dbReference type="CDD" id="cd04902">
    <property type="entry name" value="ACT_3PGDH-xct"/>
    <property type="match status" value="1"/>
</dbReference>
<dbReference type="Proteomes" id="UP000321638">
    <property type="component" value="Unassembled WGS sequence"/>
</dbReference>
<dbReference type="PANTHER" id="PTHR42938">
    <property type="entry name" value="FORMATE DEHYDROGENASE 1"/>
    <property type="match status" value="1"/>
</dbReference>
<dbReference type="InterPro" id="IPR002912">
    <property type="entry name" value="ACT_dom"/>
</dbReference>
<evidence type="ECO:0000259" key="10">
    <source>
        <dbReference type="Pfam" id="PF00389"/>
    </source>
</evidence>
<evidence type="ECO:0000259" key="12">
    <source>
        <dbReference type="Pfam" id="PF02826"/>
    </source>
</evidence>
<dbReference type="Gene3D" id="3.30.1330.90">
    <property type="entry name" value="D-3-phosphoglycerate dehydrogenase, domain 3"/>
    <property type="match status" value="1"/>
</dbReference>
<dbReference type="InterPro" id="IPR029753">
    <property type="entry name" value="D-isomer_DH_CS"/>
</dbReference>
<dbReference type="InterPro" id="IPR045865">
    <property type="entry name" value="ACT-like_dom_sf"/>
</dbReference>
<proteinExistence type="inferred from homology"/>
<sequence>MPKVLISDELSPRAVEIFKERGVDVDVKVGLKPDQLRAIIGAYDGLAIRSATKVTAEVLAVAEKLKVVGRAGIGVDNVDIKAATARGVVVMNTPFGNAITTAEHAIALMFAVARQVPAADASTQAGKWEKNRFMGSELSFKTLGLIGCGNIGSIVAERAIGLKMRVAAYDPFLSEERAQALGVDKVTLDELIARADFISIHTPLTEQTRNILGRERLMKTRKGVRIVNCARGGLVDELAVRDLLISGHIAGAAFDVFSEEPAKQNVLFGAPNLVCTPHLGASTVEAQENVALQVAEQMSDYLMTGAVANSLNMPNVSAEDAPRLAPYLKLAENLGSFAGQLTETGIKAVSIEYEGTVAALNVKPLTQAVITGLLRPQLENVNMVNAPILARERGVDVAEVKHDRDSDYQTQITVTVTTERRTRSVSGTLFGGKRPRLVYIKGIEIEAEFAPNMLYITNDDKPGFIGRLGALLGDTGVNIATFHLGRDKPGGEAIALVAVDQKLDGALVDRIGALDGVTQAKALAF</sequence>
<dbReference type="Gene3D" id="3.40.50.720">
    <property type="entry name" value="NAD(P)-binding Rossmann-like Domain"/>
    <property type="match status" value="2"/>
</dbReference>
<dbReference type="EMBL" id="VDUZ01000067">
    <property type="protein sequence ID" value="TXL70014.1"/>
    <property type="molecule type" value="Genomic_DNA"/>
</dbReference>
<evidence type="ECO:0000256" key="1">
    <source>
        <dbReference type="ARBA" id="ARBA00003800"/>
    </source>
</evidence>
<feature type="domain" description="D-3-phosphoglycerate dehydrogenase ASB" evidence="13">
    <location>
        <begin position="323"/>
        <end position="441"/>
    </location>
</feature>
<evidence type="ECO:0000313" key="15">
    <source>
        <dbReference type="Proteomes" id="UP000321638"/>
    </source>
</evidence>
<dbReference type="InterPro" id="IPR006140">
    <property type="entry name" value="D-isomer_DH_NAD-bd"/>
</dbReference>
<name>A0A5C8P8E2_9HYPH</name>
<keyword evidence="15" id="KW-1185">Reference proteome</keyword>
<dbReference type="GO" id="GO:0051287">
    <property type="term" value="F:NAD binding"/>
    <property type="evidence" value="ECO:0007669"/>
    <property type="project" value="UniProtKB-UniRule"/>
</dbReference>
<dbReference type="RefSeq" id="WP_147851944.1">
    <property type="nucleotide sequence ID" value="NZ_VDUZ01000067.1"/>
</dbReference>
<protein>
    <recommendedName>
        <fullName evidence="4 9">D-3-phosphoglycerate dehydrogenase</fullName>
        <ecNumber evidence="9">1.1.1.95</ecNumber>
    </recommendedName>
</protein>
<organism evidence="14 15">
    <name type="scientific">Vineibacter terrae</name>
    <dbReference type="NCBI Taxonomy" id="2586908"/>
    <lineage>
        <taxon>Bacteria</taxon>
        <taxon>Pseudomonadati</taxon>
        <taxon>Pseudomonadota</taxon>
        <taxon>Alphaproteobacteria</taxon>
        <taxon>Hyphomicrobiales</taxon>
        <taxon>Vineibacter</taxon>
    </lineage>
</organism>
<evidence type="ECO:0000256" key="2">
    <source>
        <dbReference type="ARBA" id="ARBA00005216"/>
    </source>
</evidence>
<dbReference type="InterPro" id="IPR006236">
    <property type="entry name" value="PGDH"/>
</dbReference>
<dbReference type="SUPFAM" id="SSF143548">
    <property type="entry name" value="Serine metabolism enzymes domain"/>
    <property type="match status" value="1"/>
</dbReference>
<comment type="pathway">
    <text evidence="2 9">Amino-acid biosynthesis; L-serine biosynthesis; L-serine from 3-phospho-D-glycerate: step 1/3.</text>
</comment>
<keyword evidence="5 9" id="KW-0560">Oxidoreductase</keyword>
<comment type="catalytic activity">
    <reaction evidence="7">
        <text>(R)-2-hydroxyglutarate + NAD(+) = 2-oxoglutarate + NADH + H(+)</text>
        <dbReference type="Rhea" id="RHEA:49612"/>
        <dbReference type="ChEBI" id="CHEBI:15378"/>
        <dbReference type="ChEBI" id="CHEBI:15801"/>
        <dbReference type="ChEBI" id="CHEBI:16810"/>
        <dbReference type="ChEBI" id="CHEBI:57540"/>
        <dbReference type="ChEBI" id="CHEBI:57945"/>
        <dbReference type="EC" id="1.1.1.399"/>
    </reaction>
</comment>
<evidence type="ECO:0000256" key="3">
    <source>
        <dbReference type="ARBA" id="ARBA00005854"/>
    </source>
</evidence>
<comment type="caution">
    <text evidence="14">The sequence shown here is derived from an EMBL/GenBank/DDBJ whole genome shotgun (WGS) entry which is preliminary data.</text>
</comment>
<keyword evidence="6 9" id="KW-0520">NAD</keyword>
<accession>A0A5C8P8E2</accession>
<evidence type="ECO:0000313" key="14">
    <source>
        <dbReference type="EMBL" id="TXL70014.1"/>
    </source>
</evidence>
<dbReference type="InterPro" id="IPR029009">
    <property type="entry name" value="ASB_dom_sf"/>
</dbReference>
<dbReference type="PROSITE" id="PS00671">
    <property type="entry name" value="D_2_HYDROXYACID_DH_3"/>
    <property type="match status" value="1"/>
</dbReference>
<gene>
    <name evidence="14" type="ORF">FHP25_36485</name>
</gene>
<dbReference type="GO" id="GO:0006564">
    <property type="term" value="P:L-serine biosynthetic process"/>
    <property type="evidence" value="ECO:0007669"/>
    <property type="project" value="UniProtKB-UniRule"/>
</dbReference>
<dbReference type="Pfam" id="PF02826">
    <property type="entry name" value="2-Hacid_dh_C"/>
    <property type="match status" value="1"/>
</dbReference>
<dbReference type="Pfam" id="PF19304">
    <property type="entry name" value="PGDH_inter"/>
    <property type="match status" value="1"/>
</dbReference>
<dbReference type="AlphaFoldDB" id="A0A5C8P8E2"/>
<dbReference type="Gene3D" id="3.30.70.260">
    <property type="match status" value="1"/>
</dbReference>
<dbReference type="FunFam" id="3.30.70.260:FF:000008">
    <property type="entry name" value="D-3-phosphoglycerate dehydrogenase, chloroplastic"/>
    <property type="match status" value="1"/>
</dbReference>
<evidence type="ECO:0000256" key="8">
    <source>
        <dbReference type="ARBA" id="ARBA00048731"/>
    </source>
</evidence>
<dbReference type="SUPFAM" id="SSF52283">
    <property type="entry name" value="Formate/glycerate dehydrogenase catalytic domain-like"/>
    <property type="match status" value="1"/>
</dbReference>
<evidence type="ECO:0000256" key="5">
    <source>
        <dbReference type="ARBA" id="ARBA00023002"/>
    </source>
</evidence>
<feature type="domain" description="D-isomer specific 2-hydroxyacid dehydrogenase catalytic" evidence="10">
    <location>
        <begin position="4"/>
        <end position="312"/>
    </location>
</feature>
<evidence type="ECO:0000259" key="13">
    <source>
        <dbReference type="Pfam" id="PF19304"/>
    </source>
</evidence>
<dbReference type="FunFam" id="3.30.1330.90:FF:000003">
    <property type="entry name" value="D-3-phosphoglycerate dehydrogenase"/>
    <property type="match status" value="1"/>
</dbReference>
<evidence type="ECO:0000259" key="11">
    <source>
        <dbReference type="Pfam" id="PF01842"/>
    </source>
</evidence>
<dbReference type="GO" id="GO:0004617">
    <property type="term" value="F:phosphoglycerate dehydrogenase activity"/>
    <property type="evidence" value="ECO:0007669"/>
    <property type="project" value="UniProtKB-UniRule"/>
</dbReference>
<comment type="function">
    <text evidence="1">Catalyzes the reversible oxidation of 3-phospho-D-glycerate to 3-phosphonooxypyruvate, the first step of the phosphorylated L-serine biosynthesis pathway. Also catalyzes the reversible oxidation of 2-hydroxyglutarate to 2-oxoglutarate.</text>
</comment>
<evidence type="ECO:0000256" key="9">
    <source>
        <dbReference type="RuleBase" id="RU363003"/>
    </source>
</evidence>
<comment type="similarity">
    <text evidence="3 9">Belongs to the D-isomer specific 2-hydroxyacid dehydrogenase family.</text>
</comment>
<feature type="domain" description="D-isomer specific 2-hydroxyacid dehydrogenase NAD-binding" evidence="12">
    <location>
        <begin position="106"/>
        <end position="280"/>
    </location>
</feature>
<dbReference type="CDD" id="cd12173">
    <property type="entry name" value="PGDH_4"/>
    <property type="match status" value="1"/>
</dbReference>
<comment type="catalytic activity">
    <reaction evidence="8 9">
        <text>(2R)-3-phosphoglycerate + NAD(+) = 3-phosphooxypyruvate + NADH + H(+)</text>
        <dbReference type="Rhea" id="RHEA:12641"/>
        <dbReference type="ChEBI" id="CHEBI:15378"/>
        <dbReference type="ChEBI" id="CHEBI:18110"/>
        <dbReference type="ChEBI" id="CHEBI:57540"/>
        <dbReference type="ChEBI" id="CHEBI:57945"/>
        <dbReference type="ChEBI" id="CHEBI:58272"/>
        <dbReference type="EC" id="1.1.1.95"/>
    </reaction>
</comment>
<dbReference type="InterPro" id="IPR036291">
    <property type="entry name" value="NAD(P)-bd_dom_sf"/>
</dbReference>
<dbReference type="InterPro" id="IPR006139">
    <property type="entry name" value="D-isomer_2_OHA_DH_cat_dom"/>
</dbReference>
<feature type="domain" description="ACT" evidence="11">
    <location>
        <begin position="454"/>
        <end position="515"/>
    </location>
</feature>
<dbReference type="OrthoDB" id="9793626at2"/>
<dbReference type="SUPFAM" id="SSF51735">
    <property type="entry name" value="NAD(P)-binding Rossmann-fold domains"/>
    <property type="match status" value="1"/>
</dbReference>
<dbReference type="UniPathway" id="UPA00135">
    <property type="reaction ID" value="UER00196"/>
</dbReference>
<dbReference type="PANTHER" id="PTHR42938:SF47">
    <property type="entry name" value="HYDROXYPYRUVATE REDUCTASE"/>
    <property type="match status" value="1"/>
</dbReference>
<dbReference type="SUPFAM" id="SSF55021">
    <property type="entry name" value="ACT-like"/>
    <property type="match status" value="1"/>
</dbReference>
<dbReference type="NCBIfam" id="TIGR01327">
    <property type="entry name" value="PGDH"/>
    <property type="match status" value="1"/>
</dbReference>
<keyword evidence="9" id="KW-0718">Serine biosynthesis</keyword>
<dbReference type="Pfam" id="PF00389">
    <property type="entry name" value="2-Hacid_dh"/>
    <property type="match status" value="1"/>
</dbReference>
<dbReference type="EC" id="1.1.1.95" evidence="9"/>
<evidence type="ECO:0000256" key="7">
    <source>
        <dbReference type="ARBA" id="ARBA00048126"/>
    </source>
</evidence>
<reference evidence="14 15" key="1">
    <citation type="submission" date="2019-06" db="EMBL/GenBank/DDBJ databases">
        <title>New taxonomy in bacterial strain CC-CFT640, isolated from vineyard.</title>
        <authorList>
            <person name="Lin S.-Y."/>
            <person name="Tsai C.-F."/>
            <person name="Young C.-C."/>
        </authorList>
    </citation>
    <scope>NUCLEOTIDE SEQUENCE [LARGE SCALE GENOMIC DNA]</scope>
    <source>
        <strain evidence="14 15">CC-CFT640</strain>
    </source>
</reference>
<dbReference type="PROSITE" id="PS00670">
    <property type="entry name" value="D_2_HYDROXYACID_DH_2"/>
    <property type="match status" value="1"/>
</dbReference>
<evidence type="ECO:0000256" key="6">
    <source>
        <dbReference type="ARBA" id="ARBA00023027"/>
    </source>
</evidence>
<evidence type="ECO:0000256" key="4">
    <source>
        <dbReference type="ARBA" id="ARBA00021582"/>
    </source>
</evidence>